<reference evidence="2 3" key="1">
    <citation type="journal article" date="2016" name="PLoS Pathog.">
        <title>Biosynthesis of antibiotic leucinostatins in bio-control fungus Purpureocillium lilacinum and their inhibition on phytophthora revealed by genome mining.</title>
        <authorList>
            <person name="Wang G."/>
            <person name="Liu Z."/>
            <person name="Lin R."/>
            <person name="Li E."/>
            <person name="Mao Z."/>
            <person name="Ling J."/>
            <person name="Yang Y."/>
            <person name="Yin W.B."/>
            <person name="Xie B."/>
        </authorList>
    </citation>
    <scope>NUCLEOTIDE SEQUENCE [LARGE SCALE GENOMIC DNA]</scope>
    <source>
        <strain evidence="2">170</strain>
    </source>
</reference>
<feature type="compositionally biased region" description="Basic and acidic residues" evidence="1">
    <location>
        <begin position="95"/>
        <end position="105"/>
    </location>
</feature>
<feature type="compositionally biased region" description="Polar residues" evidence="1">
    <location>
        <begin position="114"/>
        <end position="130"/>
    </location>
</feature>
<name>A0A179F0Q0_METCM</name>
<feature type="region of interest" description="Disordered" evidence="1">
    <location>
        <begin position="95"/>
        <end position="144"/>
    </location>
</feature>
<dbReference type="Proteomes" id="UP000078397">
    <property type="component" value="Unassembled WGS sequence"/>
</dbReference>
<dbReference type="EMBL" id="LSBJ02000012">
    <property type="protein sequence ID" value="OAQ59001.1"/>
    <property type="molecule type" value="Genomic_DNA"/>
</dbReference>
<evidence type="ECO:0000256" key="1">
    <source>
        <dbReference type="SAM" id="MobiDB-lite"/>
    </source>
</evidence>
<protein>
    <submittedName>
        <fullName evidence="2">Uncharacterized protein</fullName>
    </submittedName>
</protein>
<comment type="caution">
    <text evidence="2">The sequence shown here is derived from an EMBL/GenBank/DDBJ whole genome shotgun (WGS) entry which is preliminary data.</text>
</comment>
<gene>
    <name evidence="2" type="ORF">VFPPC_11499</name>
</gene>
<evidence type="ECO:0000313" key="2">
    <source>
        <dbReference type="EMBL" id="OAQ59001.1"/>
    </source>
</evidence>
<feature type="region of interest" description="Disordered" evidence="1">
    <location>
        <begin position="1"/>
        <end position="68"/>
    </location>
</feature>
<keyword evidence="3" id="KW-1185">Reference proteome</keyword>
<sequence length="144" mass="16013">MLSRLCSMLQPPPAEDETVHPLDFGPLRAPGNATKTPPQTHHARSGLNLPPPSFSLQEEKQKKAAQHQYRQVLDEFAETSHKILREIDSLAAEMEQLRHATEARSKPLKPRTARSPQPGGTTIAQGQAPQAQRDVEEQVQVAFR</sequence>
<proteinExistence type="predicted"/>
<evidence type="ECO:0000313" key="3">
    <source>
        <dbReference type="Proteomes" id="UP000078397"/>
    </source>
</evidence>
<dbReference type="AlphaFoldDB" id="A0A179F0Q0"/>
<accession>A0A179F0Q0</accession>
<dbReference type="RefSeq" id="XP_018137081.1">
    <property type="nucleotide sequence ID" value="XM_018289667.1"/>
</dbReference>
<organism evidence="2 3">
    <name type="scientific">Pochonia chlamydosporia 170</name>
    <dbReference type="NCBI Taxonomy" id="1380566"/>
    <lineage>
        <taxon>Eukaryota</taxon>
        <taxon>Fungi</taxon>
        <taxon>Dikarya</taxon>
        <taxon>Ascomycota</taxon>
        <taxon>Pezizomycotina</taxon>
        <taxon>Sordariomycetes</taxon>
        <taxon>Hypocreomycetidae</taxon>
        <taxon>Hypocreales</taxon>
        <taxon>Clavicipitaceae</taxon>
        <taxon>Pochonia</taxon>
    </lineage>
</organism>
<dbReference type="GeneID" id="28853661"/>
<dbReference type="KEGG" id="pchm:VFPPC_11499"/>